<proteinExistence type="predicted"/>
<keyword evidence="2" id="KW-0472">Membrane</keyword>
<name>A0A2G8KBF1_STIJA</name>
<evidence type="ECO:0000313" key="3">
    <source>
        <dbReference type="EMBL" id="PIK45338.1"/>
    </source>
</evidence>
<reference evidence="3 4" key="1">
    <citation type="journal article" date="2017" name="PLoS Biol.">
        <title>The sea cucumber genome provides insights into morphological evolution and visceral regeneration.</title>
        <authorList>
            <person name="Zhang X."/>
            <person name="Sun L."/>
            <person name="Yuan J."/>
            <person name="Sun Y."/>
            <person name="Gao Y."/>
            <person name="Zhang L."/>
            <person name="Li S."/>
            <person name="Dai H."/>
            <person name="Hamel J.F."/>
            <person name="Liu C."/>
            <person name="Yu Y."/>
            <person name="Liu S."/>
            <person name="Lin W."/>
            <person name="Guo K."/>
            <person name="Jin S."/>
            <person name="Xu P."/>
            <person name="Storey K.B."/>
            <person name="Huan P."/>
            <person name="Zhang T."/>
            <person name="Zhou Y."/>
            <person name="Zhang J."/>
            <person name="Lin C."/>
            <person name="Li X."/>
            <person name="Xing L."/>
            <person name="Huo D."/>
            <person name="Sun M."/>
            <person name="Wang L."/>
            <person name="Mercier A."/>
            <person name="Li F."/>
            <person name="Yang H."/>
            <person name="Xiang J."/>
        </authorList>
    </citation>
    <scope>NUCLEOTIDE SEQUENCE [LARGE SCALE GENOMIC DNA]</scope>
    <source>
        <strain evidence="3">Shaxun</strain>
        <tissue evidence="3">Muscle</tissue>
    </source>
</reference>
<dbReference type="EMBL" id="MRZV01000718">
    <property type="protein sequence ID" value="PIK45338.1"/>
    <property type="molecule type" value="Genomic_DNA"/>
</dbReference>
<feature type="transmembrane region" description="Helical" evidence="2">
    <location>
        <begin position="475"/>
        <end position="497"/>
    </location>
</feature>
<gene>
    <name evidence="3" type="ORF">BSL78_17803</name>
</gene>
<feature type="compositionally biased region" description="Polar residues" evidence="1">
    <location>
        <begin position="368"/>
        <end position="377"/>
    </location>
</feature>
<keyword evidence="2" id="KW-0812">Transmembrane</keyword>
<evidence type="ECO:0000313" key="4">
    <source>
        <dbReference type="Proteomes" id="UP000230750"/>
    </source>
</evidence>
<evidence type="ECO:0000256" key="1">
    <source>
        <dbReference type="SAM" id="MobiDB-lite"/>
    </source>
</evidence>
<keyword evidence="4" id="KW-1185">Reference proteome</keyword>
<protein>
    <recommendedName>
        <fullName evidence="5">DUF4218 domain-containing protein</fullName>
    </recommendedName>
</protein>
<keyword evidence="2" id="KW-1133">Transmembrane helix</keyword>
<feature type="region of interest" description="Disordered" evidence="1">
    <location>
        <begin position="432"/>
        <end position="462"/>
    </location>
</feature>
<evidence type="ECO:0000256" key="2">
    <source>
        <dbReference type="SAM" id="Phobius"/>
    </source>
</evidence>
<dbReference type="Proteomes" id="UP000230750">
    <property type="component" value="Unassembled WGS sequence"/>
</dbReference>
<sequence>MRRLLKFWTKGPLRTRLGPRVVKAISVKCLGLRTYIPSEFARKPRDLKDIDRWKATEFREFLLYTGPVALLGSLCDELYHNFMLLSIAMLLLLNPRYCLHYCQYAHELLVLFVQHYGQLYGQDMITYNVHGLVHLSDEVKQFGSLDNISCFPFENYLGQLKRKVRKPSSPLEQVIRRISEQSQSHETSVKPFALRKPHCGGPIPREVLVSSEYKELQTNKYTLNIAAGNNCVQIGSHIALVRNFCTIDQNDYVVYERFARREDFFQYPLPSSHIGVYKVSHTLYSMTSYAIVIFTGQGEVALVPEVWCIGTDLCYWPPYKTMLRFEKAVHSCQPPSEQWSKHKIRILSTTDSYEKACRLVRKAEDTSDIQTDANDNPANPPCRKRKRRSRYISDSDESDDTVPNEFAEPSSPPPCPSPSLLSLPLLPIVPPALPPTSDTRSVSLPLPSHTPSGTTISSPDNDRVPSTVTGMCDDYWFLALAKGTYVVKLACVCAFYVTRHAGYKTSRPNGTTEPSHSDKRN</sequence>
<accession>A0A2G8KBF1</accession>
<comment type="caution">
    <text evidence="3">The sequence shown here is derived from an EMBL/GenBank/DDBJ whole genome shotgun (WGS) entry which is preliminary data.</text>
</comment>
<dbReference type="STRING" id="307972.A0A2G8KBF1"/>
<dbReference type="PANTHER" id="PTHR33053">
    <property type="entry name" value="PROTEIN, PUTATIVE-RELATED"/>
    <property type="match status" value="1"/>
</dbReference>
<dbReference type="AlphaFoldDB" id="A0A2G8KBF1"/>
<organism evidence="3 4">
    <name type="scientific">Stichopus japonicus</name>
    <name type="common">Sea cucumber</name>
    <dbReference type="NCBI Taxonomy" id="307972"/>
    <lineage>
        <taxon>Eukaryota</taxon>
        <taxon>Metazoa</taxon>
        <taxon>Echinodermata</taxon>
        <taxon>Eleutherozoa</taxon>
        <taxon>Echinozoa</taxon>
        <taxon>Holothuroidea</taxon>
        <taxon>Aspidochirotacea</taxon>
        <taxon>Aspidochirotida</taxon>
        <taxon>Stichopodidae</taxon>
        <taxon>Apostichopus</taxon>
    </lineage>
</organism>
<dbReference type="OrthoDB" id="10036512at2759"/>
<evidence type="ECO:0008006" key="5">
    <source>
        <dbReference type="Google" id="ProtNLM"/>
    </source>
</evidence>
<dbReference type="PANTHER" id="PTHR33053:SF24">
    <property type="entry name" value="TRANSPOSASE DOMAIN-CONTAINING PROTEIN"/>
    <property type="match status" value="1"/>
</dbReference>
<feature type="compositionally biased region" description="Polar residues" evidence="1">
    <location>
        <begin position="449"/>
        <end position="462"/>
    </location>
</feature>
<feature type="region of interest" description="Disordered" evidence="1">
    <location>
        <begin position="364"/>
        <end position="419"/>
    </location>
</feature>